<dbReference type="GO" id="GO:0009236">
    <property type="term" value="P:cobalamin biosynthetic process"/>
    <property type="evidence" value="ECO:0007669"/>
    <property type="project" value="InterPro"/>
</dbReference>
<protein>
    <recommendedName>
        <fullName evidence="3">corrinoid adenosyltransferase</fullName>
        <ecNumber evidence="3">2.5.1.17</ecNumber>
    </recommendedName>
    <alternativeName>
        <fullName evidence="5">Cob(II)alamin adenosyltransferase</fullName>
    </alternativeName>
    <alternativeName>
        <fullName evidence="7">Cob(II)yrinic acid a,c-diamide adenosyltransferase</fullName>
    </alternativeName>
    <alternativeName>
        <fullName evidence="6">Cobinamide/cobalamin adenosyltransferase</fullName>
    </alternativeName>
</protein>
<evidence type="ECO:0000313" key="11">
    <source>
        <dbReference type="Proteomes" id="UP000317315"/>
    </source>
</evidence>
<dbReference type="EMBL" id="FXTM01000008">
    <property type="protein sequence ID" value="SMO51614.1"/>
    <property type="molecule type" value="Genomic_DNA"/>
</dbReference>
<name>A0A521BWP1_9BACT</name>
<evidence type="ECO:0000256" key="3">
    <source>
        <dbReference type="ARBA" id="ARBA00012454"/>
    </source>
</evidence>
<comment type="function">
    <text evidence="4">Required for both de novo synthesis of the corrin ring for the assimilation of exogenous corrinoids. Participates in the adenosylation of a variety of incomplete and complete corrinoids.</text>
</comment>
<dbReference type="AlphaFoldDB" id="A0A521BWP1"/>
<evidence type="ECO:0000256" key="9">
    <source>
        <dbReference type="ARBA" id="ARBA00048692"/>
    </source>
</evidence>
<evidence type="ECO:0000256" key="4">
    <source>
        <dbReference type="ARBA" id="ARBA00024929"/>
    </source>
</evidence>
<evidence type="ECO:0000256" key="5">
    <source>
        <dbReference type="ARBA" id="ARBA00031529"/>
    </source>
</evidence>
<evidence type="ECO:0000256" key="6">
    <source>
        <dbReference type="ARBA" id="ARBA00033334"/>
    </source>
</evidence>
<dbReference type="Proteomes" id="UP000317315">
    <property type="component" value="Unassembled WGS sequence"/>
</dbReference>
<dbReference type="EC" id="2.5.1.17" evidence="3"/>
<dbReference type="GO" id="GO:0008817">
    <property type="term" value="F:corrinoid adenosyltransferase activity"/>
    <property type="evidence" value="ECO:0007669"/>
    <property type="project" value="UniProtKB-EC"/>
</dbReference>
<evidence type="ECO:0000256" key="8">
    <source>
        <dbReference type="ARBA" id="ARBA00048555"/>
    </source>
</evidence>
<gene>
    <name evidence="10" type="ORF">SAMN06269117_10854</name>
</gene>
<organism evidence="10 11">
    <name type="scientific">Balnearium lithotrophicum</name>
    <dbReference type="NCBI Taxonomy" id="223788"/>
    <lineage>
        <taxon>Bacteria</taxon>
        <taxon>Pseudomonadati</taxon>
        <taxon>Aquificota</taxon>
        <taxon>Aquificia</taxon>
        <taxon>Desulfurobacteriales</taxon>
        <taxon>Desulfurobacteriaceae</taxon>
        <taxon>Balnearium</taxon>
    </lineage>
</organism>
<dbReference type="RefSeq" id="WP_246051324.1">
    <property type="nucleotide sequence ID" value="NZ_FXTM01000008.1"/>
</dbReference>
<dbReference type="SUPFAM" id="SSF52540">
    <property type="entry name" value="P-loop containing nucleoside triphosphate hydrolases"/>
    <property type="match status" value="1"/>
</dbReference>
<evidence type="ECO:0000256" key="1">
    <source>
        <dbReference type="ARBA" id="ARBA00005121"/>
    </source>
</evidence>
<reference evidence="10 11" key="1">
    <citation type="submission" date="2017-05" db="EMBL/GenBank/DDBJ databases">
        <authorList>
            <person name="Varghese N."/>
            <person name="Submissions S."/>
        </authorList>
    </citation>
    <scope>NUCLEOTIDE SEQUENCE [LARGE SCALE GENOMIC DNA]</scope>
    <source>
        <strain evidence="10 11">DSM 16304</strain>
    </source>
</reference>
<evidence type="ECO:0000256" key="7">
    <source>
        <dbReference type="ARBA" id="ARBA00033354"/>
    </source>
</evidence>
<dbReference type="Gene3D" id="3.40.50.300">
    <property type="entry name" value="P-loop containing nucleotide triphosphate hydrolases"/>
    <property type="match status" value="1"/>
</dbReference>
<keyword evidence="10" id="KW-0808">Transferase</keyword>
<accession>A0A521BWP1</accession>
<dbReference type="Pfam" id="PF02572">
    <property type="entry name" value="CobA_CobO_BtuR"/>
    <property type="match status" value="1"/>
</dbReference>
<comment type="catalytic activity">
    <reaction evidence="8">
        <text>2 cob(II)yrinate a,c diamide + reduced [electron-transfer flavoprotein] + 2 ATP = 2 adenosylcob(III)yrinate a,c-diamide + 2 triphosphate + oxidized [electron-transfer flavoprotein] + 3 H(+)</text>
        <dbReference type="Rhea" id="RHEA:11528"/>
        <dbReference type="Rhea" id="RHEA-COMP:10685"/>
        <dbReference type="Rhea" id="RHEA-COMP:10686"/>
        <dbReference type="ChEBI" id="CHEBI:15378"/>
        <dbReference type="ChEBI" id="CHEBI:18036"/>
        <dbReference type="ChEBI" id="CHEBI:30616"/>
        <dbReference type="ChEBI" id="CHEBI:57692"/>
        <dbReference type="ChEBI" id="CHEBI:58307"/>
        <dbReference type="ChEBI" id="CHEBI:58503"/>
        <dbReference type="ChEBI" id="CHEBI:58537"/>
        <dbReference type="EC" id="2.5.1.17"/>
    </reaction>
</comment>
<keyword evidence="11" id="KW-1185">Reference proteome</keyword>
<comment type="pathway">
    <text evidence="1">Cofactor biosynthesis; adenosylcobalamin biosynthesis; adenosylcobalamin from cob(II)yrinate a,c-diamide: step 2/7.</text>
</comment>
<dbReference type="InterPro" id="IPR003724">
    <property type="entry name" value="CblAdoTrfase_CobA"/>
</dbReference>
<proteinExistence type="inferred from homology"/>
<sequence>MRKGYVHLYTGNGKGKTSAAVGLCIRAIGRGLKCSFIQFIKGKETGEMITAKKLPNFEFIQTGRPDYDFRPNEEDKRRAEEGLKIARDRMNSVDVLVLDEVVVAVFLKLIEEEELLSLILEKPKSLELVLTGRHATGRLIEVSDYVTEFQLIKHPFYRGEKARPGIDY</sequence>
<evidence type="ECO:0000256" key="2">
    <source>
        <dbReference type="ARBA" id="ARBA00007487"/>
    </source>
</evidence>
<dbReference type="InterPro" id="IPR027417">
    <property type="entry name" value="P-loop_NTPase"/>
</dbReference>
<dbReference type="PIRSF" id="PIRSF015617">
    <property type="entry name" value="Adensltrnsf_CobA"/>
    <property type="match status" value="1"/>
</dbReference>
<comment type="catalytic activity">
    <reaction evidence="9">
        <text>2 cob(II)alamin + reduced [electron-transfer flavoprotein] + 2 ATP = 2 adenosylcob(III)alamin + 2 triphosphate + oxidized [electron-transfer flavoprotein] + 3 H(+)</text>
        <dbReference type="Rhea" id="RHEA:28671"/>
        <dbReference type="Rhea" id="RHEA-COMP:10685"/>
        <dbReference type="Rhea" id="RHEA-COMP:10686"/>
        <dbReference type="ChEBI" id="CHEBI:15378"/>
        <dbReference type="ChEBI" id="CHEBI:16304"/>
        <dbReference type="ChEBI" id="CHEBI:18036"/>
        <dbReference type="ChEBI" id="CHEBI:18408"/>
        <dbReference type="ChEBI" id="CHEBI:30616"/>
        <dbReference type="ChEBI" id="CHEBI:57692"/>
        <dbReference type="ChEBI" id="CHEBI:58307"/>
        <dbReference type="EC" id="2.5.1.17"/>
    </reaction>
</comment>
<dbReference type="PANTHER" id="PTHR46638">
    <property type="entry name" value="CORRINOID ADENOSYLTRANSFERASE"/>
    <property type="match status" value="1"/>
</dbReference>
<dbReference type="GO" id="GO:0005524">
    <property type="term" value="F:ATP binding"/>
    <property type="evidence" value="ECO:0007669"/>
    <property type="project" value="InterPro"/>
</dbReference>
<comment type="similarity">
    <text evidence="2">Belongs to the Cob(I)alamin adenosyltransferase family.</text>
</comment>
<evidence type="ECO:0000313" key="10">
    <source>
        <dbReference type="EMBL" id="SMO51614.1"/>
    </source>
</evidence>
<dbReference type="PANTHER" id="PTHR46638:SF1">
    <property type="entry name" value="CORRINOID ADENOSYLTRANSFERASE"/>
    <property type="match status" value="1"/>
</dbReference>